<name>A0ACC0AWE2_CATRO</name>
<evidence type="ECO:0000313" key="1">
    <source>
        <dbReference type="EMBL" id="KAI5665323.1"/>
    </source>
</evidence>
<dbReference type="Proteomes" id="UP001060085">
    <property type="component" value="Linkage Group LG05"/>
</dbReference>
<evidence type="ECO:0000313" key="2">
    <source>
        <dbReference type="Proteomes" id="UP001060085"/>
    </source>
</evidence>
<accession>A0ACC0AWE2</accession>
<reference evidence="2" key="1">
    <citation type="journal article" date="2023" name="Nat. Plants">
        <title>Single-cell RNA sequencing provides a high-resolution roadmap for understanding the multicellular compartmentation of specialized metabolism.</title>
        <authorList>
            <person name="Sun S."/>
            <person name="Shen X."/>
            <person name="Li Y."/>
            <person name="Li Y."/>
            <person name="Wang S."/>
            <person name="Li R."/>
            <person name="Zhang H."/>
            <person name="Shen G."/>
            <person name="Guo B."/>
            <person name="Wei J."/>
            <person name="Xu J."/>
            <person name="St-Pierre B."/>
            <person name="Chen S."/>
            <person name="Sun C."/>
        </authorList>
    </citation>
    <scope>NUCLEOTIDE SEQUENCE [LARGE SCALE GENOMIC DNA]</scope>
</reference>
<sequence>MWQVLLAAAVAGSGILAKRLIFNSDGTQPVSVSIQNDQKCLNESLQSQDSVFWGNDDGVQESTLKEQSDGSIFRFSSTSGAEKSSNNKNVRKKIRGVSSRGKMEGLKENSKGNAAKKCGVSGCEKRGWVVDQRGGGNGKKVSVCLKKRRTSKIASGKCQSCTSKANSVFSWGLSVGIMYMMSAGKAEISKLNNAMDETSKIVQELKAELSRRKTPPNSYAANVPTKLELQPKNNREMVAQSVVKKPISEKGVPVKVFAFPTAEEGECSSSVVTEEQQPEAFEMDQLEAELETELQKLPWSTMECLGFEDRTDTFEDEVSAREFHRTDDENLYSHQPSGVLPSVLDQKLCHLLIEQQEGQIMELESKLQRTHSKLNEKEVELQTLKDCVKRLTEFSLGNASDEETDIQVEDEKTSLKDQEMELGTELGSRSMVGMKRAMDFESYHCFSR</sequence>
<dbReference type="EMBL" id="CM044705">
    <property type="protein sequence ID" value="KAI5665323.1"/>
    <property type="molecule type" value="Genomic_DNA"/>
</dbReference>
<comment type="caution">
    <text evidence="1">The sequence shown here is derived from an EMBL/GenBank/DDBJ whole genome shotgun (WGS) entry which is preliminary data.</text>
</comment>
<proteinExistence type="predicted"/>
<gene>
    <name evidence="1" type="ORF">M9H77_24646</name>
</gene>
<keyword evidence="2" id="KW-1185">Reference proteome</keyword>
<organism evidence="1 2">
    <name type="scientific">Catharanthus roseus</name>
    <name type="common">Madagascar periwinkle</name>
    <name type="synonym">Vinca rosea</name>
    <dbReference type="NCBI Taxonomy" id="4058"/>
    <lineage>
        <taxon>Eukaryota</taxon>
        <taxon>Viridiplantae</taxon>
        <taxon>Streptophyta</taxon>
        <taxon>Embryophyta</taxon>
        <taxon>Tracheophyta</taxon>
        <taxon>Spermatophyta</taxon>
        <taxon>Magnoliopsida</taxon>
        <taxon>eudicotyledons</taxon>
        <taxon>Gunneridae</taxon>
        <taxon>Pentapetalae</taxon>
        <taxon>asterids</taxon>
        <taxon>lamiids</taxon>
        <taxon>Gentianales</taxon>
        <taxon>Apocynaceae</taxon>
        <taxon>Rauvolfioideae</taxon>
        <taxon>Vinceae</taxon>
        <taxon>Catharanthinae</taxon>
        <taxon>Catharanthus</taxon>
    </lineage>
</organism>
<protein>
    <submittedName>
        <fullName evidence="1">Uncharacterized protein</fullName>
    </submittedName>
</protein>